<reference evidence="3 4" key="1">
    <citation type="journal article" date="2011" name="J. Bacteriol.">
        <title>Genome sequence of Helicobacter bizzozeronii strain CIII-1, an isolate from human gastric mucosa.</title>
        <authorList>
            <person name="Schott T."/>
            <person name="Rossi M."/>
            <person name="Hanninen M.L."/>
        </authorList>
    </citation>
    <scope>NUCLEOTIDE SEQUENCE [LARGE SCALE GENOMIC DNA]</scope>
    <source>
        <strain evidence="3 4">CIII-1</strain>
    </source>
</reference>
<dbReference type="PRINTS" id="PR00097">
    <property type="entry name" value="ANTSNTHASEII"/>
</dbReference>
<dbReference type="CDD" id="cd01743">
    <property type="entry name" value="GATase1_Anthranilate_Synthase"/>
    <property type="match status" value="1"/>
</dbReference>
<name>F8KU73_HELBC</name>
<keyword evidence="3" id="KW-0808">Transferase</keyword>
<dbReference type="KEGG" id="hbi:HBZC1_14260"/>
<dbReference type="InterPro" id="IPR050472">
    <property type="entry name" value="Anth_synth/Amidotransfase"/>
</dbReference>
<dbReference type="HOGENOM" id="CLU_014340_1_0_7"/>
<dbReference type="EC" id="2.6.1.85" evidence="3"/>
<protein>
    <submittedName>
        <fullName evidence="3">Anthranilate synthase, amidotransferase component</fullName>
        <ecNumber evidence="3">2.6.1.85</ecNumber>
        <ecNumber evidence="3">4.1.3.27</ecNumber>
    </submittedName>
</protein>
<dbReference type="GO" id="GO:0000162">
    <property type="term" value="P:L-tryptophan biosynthetic process"/>
    <property type="evidence" value="ECO:0007669"/>
    <property type="project" value="TreeGrafter"/>
</dbReference>
<dbReference type="AlphaFoldDB" id="F8KU73"/>
<dbReference type="Proteomes" id="UP000008387">
    <property type="component" value="Chromosome"/>
</dbReference>
<dbReference type="EMBL" id="FR871757">
    <property type="protein sequence ID" value="CCB80412.1"/>
    <property type="molecule type" value="Genomic_DNA"/>
</dbReference>
<dbReference type="InterPro" id="IPR006221">
    <property type="entry name" value="TrpG/PapA_dom"/>
</dbReference>
<dbReference type="Pfam" id="PF00117">
    <property type="entry name" value="GATase"/>
    <property type="match status" value="1"/>
</dbReference>
<keyword evidence="4" id="KW-1185">Reference proteome</keyword>
<dbReference type="PANTHER" id="PTHR43418">
    <property type="entry name" value="MULTIFUNCTIONAL TRYPTOPHAN BIOSYNTHESIS PROTEIN-RELATED"/>
    <property type="match status" value="1"/>
</dbReference>
<dbReference type="Gene3D" id="3.40.50.880">
    <property type="match status" value="1"/>
</dbReference>
<dbReference type="InterPro" id="IPR029062">
    <property type="entry name" value="Class_I_gatase-like"/>
</dbReference>
<dbReference type="eggNOG" id="COG0512">
    <property type="taxonomic scope" value="Bacteria"/>
</dbReference>
<keyword evidence="3" id="KW-0456">Lyase</keyword>
<organism evidence="3 4">
    <name type="scientific">Helicobacter bizzozeronii (strain CIII-1)</name>
    <dbReference type="NCBI Taxonomy" id="1002804"/>
    <lineage>
        <taxon>Bacteria</taxon>
        <taxon>Pseudomonadati</taxon>
        <taxon>Campylobacterota</taxon>
        <taxon>Epsilonproteobacteria</taxon>
        <taxon>Campylobacterales</taxon>
        <taxon>Helicobacteraceae</taxon>
        <taxon>Helicobacter</taxon>
    </lineage>
</organism>
<dbReference type="SUPFAM" id="SSF52317">
    <property type="entry name" value="Class I glutamine amidotransferase-like"/>
    <property type="match status" value="1"/>
</dbReference>
<dbReference type="GO" id="GO:0046820">
    <property type="term" value="F:4-amino-4-deoxychorismate synthase activity"/>
    <property type="evidence" value="ECO:0007669"/>
    <property type="project" value="UniProtKB-EC"/>
</dbReference>
<evidence type="ECO:0000313" key="4">
    <source>
        <dbReference type="Proteomes" id="UP000008387"/>
    </source>
</evidence>
<dbReference type="FunFam" id="3.40.50.880:FF:000003">
    <property type="entry name" value="Anthranilate synthase component II"/>
    <property type="match status" value="1"/>
</dbReference>
<dbReference type="NCBIfam" id="TIGR00566">
    <property type="entry name" value="trpG_papA"/>
    <property type="match status" value="1"/>
</dbReference>
<dbReference type="RefSeq" id="WP_013890815.1">
    <property type="nucleotide sequence ID" value="NC_015674.1"/>
</dbReference>
<dbReference type="PRINTS" id="PR00096">
    <property type="entry name" value="GATASE"/>
</dbReference>
<dbReference type="PROSITE" id="PS51273">
    <property type="entry name" value="GATASE_TYPE_1"/>
    <property type="match status" value="1"/>
</dbReference>
<feature type="domain" description="Glutamine amidotransferase" evidence="2">
    <location>
        <begin position="5"/>
        <end position="186"/>
    </location>
</feature>
<evidence type="ECO:0000313" key="3">
    <source>
        <dbReference type="EMBL" id="CCB80412.1"/>
    </source>
</evidence>
<dbReference type="EC" id="4.1.3.27" evidence="3"/>
<keyword evidence="3" id="KW-0032">Aminotransferase</keyword>
<accession>F8KU73</accession>
<dbReference type="GeneID" id="64360936"/>
<dbReference type="PANTHER" id="PTHR43418:SF4">
    <property type="entry name" value="MULTIFUNCTIONAL TRYPTOPHAN BIOSYNTHESIS PROTEIN"/>
    <property type="match status" value="1"/>
</dbReference>
<evidence type="ECO:0000256" key="1">
    <source>
        <dbReference type="ARBA" id="ARBA00022962"/>
    </source>
</evidence>
<gene>
    <name evidence="3" type="ordered locus">HBZC1_14260</name>
</gene>
<dbReference type="MEROPS" id="C26.960"/>
<dbReference type="GO" id="GO:0005829">
    <property type="term" value="C:cytosol"/>
    <property type="evidence" value="ECO:0007669"/>
    <property type="project" value="TreeGrafter"/>
</dbReference>
<dbReference type="GO" id="GO:0004049">
    <property type="term" value="F:anthranilate synthase activity"/>
    <property type="evidence" value="ECO:0007669"/>
    <property type="project" value="UniProtKB-EC"/>
</dbReference>
<keyword evidence="1" id="KW-0315">Glutamine amidotransferase</keyword>
<dbReference type="STRING" id="1002804.HBZC1_14260"/>
<sequence length="196" mass="21774">MKIYLIDNFDSFTYNLVYELESLGHSVVVYRNDLAEGLLFERMAKEKQKPLLLISPGPGDPAHSGRLLPLIAKVRGHFGILGVCLGLQALAQSYGADIIQSPEIMHGKSSRILLEPFEPFEGLGESLQVGRYHSLVASNLPPCLEVIAHYEGMVMGIYCAKDNALAYQFHPESIMSTQGTRLLKQSLEFLQKNSHD</sequence>
<proteinExistence type="predicted"/>
<dbReference type="InterPro" id="IPR017926">
    <property type="entry name" value="GATASE"/>
</dbReference>
<evidence type="ECO:0000259" key="2">
    <source>
        <dbReference type="Pfam" id="PF00117"/>
    </source>
</evidence>